<dbReference type="PANTHER" id="PTHR10848:SF0">
    <property type="entry name" value="MEIOTIC RECOMBINATION PROTEIN SPO11"/>
    <property type="match status" value="1"/>
</dbReference>
<proteinExistence type="inferred from homology"/>
<dbReference type="InterPro" id="IPR034136">
    <property type="entry name" value="TOPRIM_Topo6A/Spo11"/>
</dbReference>
<evidence type="ECO:0000256" key="2">
    <source>
        <dbReference type="ARBA" id="ARBA00001946"/>
    </source>
</evidence>
<dbReference type="InterPro" id="IPR036388">
    <property type="entry name" value="WH-like_DNA-bd_sf"/>
</dbReference>
<dbReference type="Proteomes" id="UP001578633">
    <property type="component" value="Chromosome 2"/>
</dbReference>
<dbReference type="Gene3D" id="3.40.1360.10">
    <property type="match status" value="1"/>
</dbReference>
<evidence type="ECO:0000256" key="4">
    <source>
        <dbReference type="ARBA" id="ARBA00012895"/>
    </source>
</evidence>
<dbReference type="CDD" id="cd00223">
    <property type="entry name" value="TOPRIM_TopoIIB_SPO"/>
    <property type="match status" value="1"/>
</dbReference>
<dbReference type="PRINTS" id="PR01550">
    <property type="entry name" value="TOP6AFAMILY"/>
</dbReference>
<accession>A0ABR3URW9</accession>
<comment type="catalytic activity">
    <reaction evidence="1 10">
        <text>ATP-dependent breakage, passage and rejoining of double-stranded DNA.</text>
        <dbReference type="EC" id="5.6.2.2"/>
    </reaction>
</comment>
<sequence>MDTSDFDDMLFGEFDMQIAPDDALSEDSEDELLFATYREEALLWGTSNSLESTLPTTGTVLSSQEERQHYQTDLTWRPIRDRHWVIARVEAMLEMIVDALLDEHEALTITLKSRAALSRRRMATSSDGRAIIPEPKERDINFPGASAQEAWNFTVLLRILELVHSGLIADTVMTKRDMYYRHPDLFIKQSVVDRYVDDLACTLGITRSQLNVTAAARGLLAGNFRLTRHDGHVVSGMSDEGIIVPNLSANDSLDLTEVHWVLVIEKEATFRFLKSSPQWHTLGSEGLVLTAKGYPDVASRKLLNQVAESAPHIPMYALVDLDPDGIAILSTYKYGSYRLAHEDVTPADTTAPGLPNMRWLGVKSHHMSRTPVGEEHTDASVVPQLQGLMRLTARDRTKAARMLEWNVCSDSGAEPEWRQELQTMLMLNIKAEMQILDEGYGGLVLWLRHELGQAKDLVCAQAVKEEADDRMLF</sequence>
<dbReference type="SUPFAM" id="SSF56726">
    <property type="entry name" value="DNA topoisomerase IV, alpha subunit"/>
    <property type="match status" value="1"/>
</dbReference>
<evidence type="ECO:0000256" key="7">
    <source>
        <dbReference type="ARBA" id="ARBA00023029"/>
    </source>
</evidence>
<comment type="caution">
    <text evidence="13">The sequence shown here is derived from an EMBL/GenBank/DDBJ whole genome shotgun (WGS) entry which is preliminary data.</text>
</comment>
<comment type="similarity">
    <text evidence="3 10">Belongs to the TOP6A family.</text>
</comment>
<dbReference type="Pfam" id="PF21180">
    <property type="entry name" value="TOP6A-Spo11_Toprim"/>
    <property type="match status" value="1"/>
</dbReference>
<evidence type="ECO:0000256" key="1">
    <source>
        <dbReference type="ARBA" id="ARBA00000185"/>
    </source>
</evidence>
<evidence type="ECO:0000313" key="14">
    <source>
        <dbReference type="Proteomes" id="UP001578633"/>
    </source>
</evidence>
<dbReference type="InterPro" id="IPR002815">
    <property type="entry name" value="Spo11/TopoVI_A"/>
</dbReference>
<evidence type="ECO:0000256" key="10">
    <source>
        <dbReference type="PROSITE-ProRule" id="PRU01385"/>
    </source>
</evidence>
<evidence type="ECO:0000313" key="13">
    <source>
        <dbReference type="EMBL" id="KAL1799060.1"/>
    </source>
</evidence>
<keyword evidence="9 10" id="KW-0413">Isomerase</keyword>
<reference evidence="13 14" key="1">
    <citation type="submission" date="2024-09" db="EMBL/GenBank/DDBJ databases">
        <title>T2T genomes of carrot and Alternaria dauci and their utility for understanding host-pathogen interaction during carrot leaf blight disease.</title>
        <authorList>
            <person name="Liu W."/>
            <person name="Xu S."/>
            <person name="Ou C."/>
            <person name="Liu X."/>
            <person name="Zhuang F."/>
            <person name="Deng X.W."/>
        </authorList>
    </citation>
    <scope>NUCLEOTIDE SEQUENCE [LARGE SCALE GENOMIC DNA]</scope>
    <source>
        <strain evidence="13 14">A2016</strain>
    </source>
</reference>
<keyword evidence="7 10" id="KW-0799">Topoisomerase</keyword>
<evidence type="ECO:0000256" key="5">
    <source>
        <dbReference type="ARBA" id="ARBA00022723"/>
    </source>
</evidence>
<evidence type="ECO:0000256" key="3">
    <source>
        <dbReference type="ARBA" id="ARBA00006559"/>
    </source>
</evidence>
<evidence type="ECO:0000259" key="12">
    <source>
        <dbReference type="Pfam" id="PF21180"/>
    </source>
</evidence>
<dbReference type="RefSeq" id="XP_069309644.1">
    <property type="nucleotide sequence ID" value="XM_069449912.1"/>
</dbReference>
<dbReference type="Gene3D" id="1.10.10.10">
    <property type="entry name" value="Winged helix-like DNA-binding domain superfamily/Winged helix DNA-binding domain"/>
    <property type="match status" value="1"/>
</dbReference>
<feature type="active site" description="O-(5'-phospho-DNA)-tyrosine intermediate" evidence="10">
    <location>
        <position position="180"/>
    </location>
</feature>
<name>A0ABR3URW9_9PLEO</name>
<dbReference type="EC" id="5.6.2.2" evidence="4"/>
<evidence type="ECO:0000256" key="8">
    <source>
        <dbReference type="ARBA" id="ARBA00023125"/>
    </source>
</evidence>
<organism evidence="13 14">
    <name type="scientific">Alternaria dauci</name>
    <dbReference type="NCBI Taxonomy" id="48095"/>
    <lineage>
        <taxon>Eukaryota</taxon>
        <taxon>Fungi</taxon>
        <taxon>Dikarya</taxon>
        <taxon>Ascomycota</taxon>
        <taxon>Pezizomycotina</taxon>
        <taxon>Dothideomycetes</taxon>
        <taxon>Pleosporomycetidae</taxon>
        <taxon>Pleosporales</taxon>
        <taxon>Pleosporineae</taxon>
        <taxon>Pleosporaceae</taxon>
        <taxon>Alternaria</taxon>
        <taxon>Alternaria sect. Porri</taxon>
    </lineage>
</organism>
<keyword evidence="8 10" id="KW-0238">DNA-binding</keyword>
<evidence type="ECO:0000256" key="6">
    <source>
        <dbReference type="ARBA" id="ARBA00022842"/>
    </source>
</evidence>
<feature type="domain" description="Topoisomerase 6 subunit A/Spo11 TOPRIM" evidence="12">
    <location>
        <begin position="260"/>
        <end position="437"/>
    </location>
</feature>
<evidence type="ECO:0000256" key="9">
    <source>
        <dbReference type="ARBA" id="ARBA00023235"/>
    </source>
</evidence>
<comment type="cofactor">
    <cofactor evidence="2">
        <name>Mg(2+)</name>
        <dbReference type="ChEBI" id="CHEBI:18420"/>
    </cofactor>
</comment>
<keyword evidence="6" id="KW-0460">Magnesium</keyword>
<dbReference type="GeneID" id="96083419"/>
<dbReference type="EMBL" id="JBHGVX010000002">
    <property type="protein sequence ID" value="KAL1799060.1"/>
    <property type="molecule type" value="Genomic_DNA"/>
</dbReference>
<dbReference type="InterPro" id="IPR013049">
    <property type="entry name" value="Spo11/TopoVI_A_N"/>
</dbReference>
<feature type="domain" description="Spo11/DNA topoisomerase VI subunit A N-terminal" evidence="11">
    <location>
        <begin position="151"/>
        <end position="212"/>
    </location>
</feature>
<protein>
    <recommendedName>
        <fullName evidence="4">DNA topoisomerase (ATP-hydrolyzing)</fullName>
        <ecNumber evidence="4">5.6.2.2</ecNumber>
    </recommendedName>
</protein>
<gene>
    <name evidence="13" type="ORF">ACET3X_003097</name>
</gene>
<keyword evidence="14" id="KW-1185">Reference proteome</keyword>
<keyword evidence="5" id="KW-0479">Metal-binding</keyword>
<dbReference type="InterPro" id="IPR036078">
    <property type="entry name" value="Spo11/TopoVI_A_sf"/>
</dbReference>
<evidence type="ECO:0000259" key="11">
    <source>
        <dbReference type="Pfam" id="PF04406"/>
    </source>
</evidence>
<dbReference type="PANTHER" id="PTHR10848">
    <property type="entry name" value="MEIOTIC RECOMBINATION PROTEIN SPO11"/>
    <property type="match status" value="1"/>
</dbReference>
<dbReference type="PROSITE" id="PS52041">
    <property type="entry name" value="TOPO_IIB"/>
    <property type="match status" value="1"/>
</dbReference>
<dbReference type="Pfam" id="PF04406">
    <property type="entry name" value="TP6A_N"/>
    <property type="match status" value="1"/>
</dbReference>